<evidence type="ECO:0000313" key="10">
    <source>
        <dbReference type="EMBL" id="MBA9084282.1"/>
    </source>
</evidence>
<dbReference type="InterPro" id="IPR027477">
    <property type="entry name" value="Succ_DH/fumarate_Rdtase_cat_sf"/>
</dbReference>
<accession>A0A7W3SQC6</accession>
<organism evidence="10 11">
    <name type="scientific">Fontibacillus solani</name>
    <dbReference type="NCBI Taxonomy" id="1572857"/>
    <lineage>
        <taxon>Bacteria</taxon>
        <taxon>Bacillati</taxon>
        <taxon>Bacillota</taxon>
        <taxon>Bacilli</taxon>
        <taxon>Bacillales</taxon>
        <taxon>Paenibacillaceae</taxon>
        <taxon>Fontibacillus</taxon>
    </lineage>
</organism>
<dbReference type="SUPFAM" id="SSF51905">
    <property type="entry name" value="FAD/NAD(P)-binding domain"/>
    <property type="match status" value="1"/>
</dbReference>
<reference evidence="10 11" key="1">
    <citation type="submission" date="2020-08" db="EMBL/GenBank/DDBJ databases">
        <title>Genomic Encyclopedia of Type Strains, Phase III (KMG-III): the genomes of soil and plant-associated and newly described type strains.</title>
        <authorList>
            <person name="Whitman W."/>
        </authorList>
    </citation>
    <scope>NUCLEOTIDE SEQUENCE [LARGE SCALE GENOMIC DNA]</scope>
    <source>
        <strain evidence="10 11">CECT 8693</strain>
    </source>
</reference>
<dbReference type="PRINTS" id="PR00368">
    <property type="entry name" value="FADPNR"/>
</dbReference>
<dbReference type="Gene3D" id="3.50.50.60">
    <property type="entry name" value="FAD/NAD(P)-binding domain"/>
    <property type="match status" value="1"/>
</dbReference>
<keyword evidence="6 8" id="KW-0560">Oxidoreductase</keyword>
<dbReference type="InterPro" id="IPR007329">
    <property type="entry name" value="FMN-bd"/>
</dbReference>
<keyword evidence="8" id="KW-0732">Signal</keyword>
<sequence length="592" mass="62659">MKKIFIVLFSCIFLLTACSTAEESSTNKAQVMEADVVVIGGGGAGLTAAIEAHDAGAKVIVVEKMPFVGGNTVRSKGGLNAAETSVQKKLGINDSVEAFYKDTMEGGKNLNDPELVKYFTENSAEAVDWLISIGMDLGDVAAGAGATNPRMHRPTGGKDIGAVLIDTLSKNIKERKIETLVNTTVTEITGSTDQITGIKAVDNNTKQEIQIKADSVVVATGGFAANEKLYTKYREDLKGFITTNHTGATGDGIIMAEALGAGLVDMEQIQTNPTVEQSKAEVISESVRGLGAIFVNQSGNRFTNEMLTRDVLSAKILEQEGKYTYILFDQQLRDSMGAIEGLVKKNLVTEGNSIEELAAKISIDAASLQSTIDRWNTAVANKKDEDYGRETGMDNNLSKAPYYVIKVAPGVHHTMGGIKINTNAEVLKSDGTKINGLYAAGEAAGGVHGANRLGGNAVADIIIYGRQAGIKSSELALKNGSLLGEQSTSEEAEKVSGIKEGLVGNYKDGTYSATAKGNNGDLTVEIAVKDGFLQSIEVKDYSETGPIFSTVEEQLIPAIIYEQSTEQDAISGATNSSQALMEAVKLALEQAK</sequence>
<protein>
    <recommendedName>
        <fullName evidence="3 8">Urocanate reductase</fullName>
        <ecNumber evidence="2 8">1.3.99.33</ecNumber>
    </recommendedName>
</protein>
<dbReference type="EC" id="1.3.99.33" evidence="2 8"/>
<dbReference type="InterPro" id="IPR050315">
    <property type="entry name" value="FAD-oxidoreductase_2"/>
</dbReference>
<dbReference type="InterPro" id="IPR003953">
    <property type="entry name" value="FAD-dep_OxRdtase_2_FAD-bd"/>
</dbReference>
<keyword evidence="5 8" id="KW-0274">FAD</keyword>
<evidence type="ECO:0000256" key="5">
    <source>
        <dbReference type="ARBA" id="ARBA00022827"/>
    </source>
</evidence>
<evidence type="ECO:0000259" key="9">
    <source>
        <dbReference type="SMART" id="SM00900"/>
    </source>
</evidence>
<feature type="signal peptide" evidence="8">
    <location>
        <begin position="1"/>
        <end position="21"/>
    </location>
</feature>
<comment type="cofactor">
    <cofactor evidence="8">
        <name>FAD</name>
        <dbReference type="ChEBI" id="CHEBI:57692"/>
    </cofactor>
    <text evidence="8">Binds 1 FAD per subunit.</text>
</comment>
<dbReference type="InterPro" id="IPR036188">
    <property type="entry name" value="FAD/NAD-bd_sf"/>
</dbReference>
<dbReference type="Gene3D" id="3.90.1010.20">
    <property type="match status" value="1"/>
</dbReference>
<dbReference type="PANTHER" id="PTHR43400:SF7">
    <property type="entry name" value="FAD-DEPENDENT OXIDOREDUCTASE 2 FAD BINDING DOMAIN-CONTAINING PROTEIN"/>
    <property type="match status" value="1"/>
</dbReference>
<evidence type="ECO:0000256" key="1">
    <source>
        <dbReference type="ARBA" id="ARBA00008040"/>
    </source>
</evidence>
<dbReference type="SUPFAM" id="SSF56425">
    <property type="entry name" value="Succinate dehydrogenase/fumarate reductase flavoprotein, catalytic domain"/>
    <property type="match status" value="1"/>
</dbReference>
<evidence type="ECO:0000256" key="3">
    <source>
        <dbReference type="ARBA" id="ARBA00015872"/>
    </source>
</evidence>
<dbReference type="PANTHER" id="PTHR43400">
    <property type="entry name" value="FUMARATE REDUCTASE"/>
    <property type="match status" value="1"/>
</dbReference>
<dbReference type="NCBIfam" id="TIGR01813">
    <property type="entry name" value="flavo_cyto_c"/>
    <property type="match status" value="1"/>
</dbReference>
<comment type="catalytic activity">
    <reaction evidence="7 8">
        <text>dihydrourocanate + A = urocanate + AH2</text>
        <dbReference type="Rhea" id="RHEA:36059"/>
        <dbReference type="ChEBI" id="CHEBI:13193"/>
        <dbReference type="ChEBI" id="CHEBI:17499"/>
        <dbReference type="ChEBI" id="CHEBI:27247"/>
        <dbReference type="ChEBI" id="CHEBI:72991"/>
        <dbReference type="EC" id="1.3.99.33"/>
    </reaction>
</comment>
<keyword evidence="4 8" id="KW-0285">Flavoprotein</keyword>
<dbReference type="RefSeq" id="WP_182534348.1">
    <property type="nucleotide sequence ID" value="NZ_JACJIP010000003.1"/>
</dbReference>
<name>A0A7W3SQC6_9BACL</name>
<evidence type="ECO:0000256" key="8">
    <source>
        <dbReference type="RuleBase" id="RU366062"/>
    </source>
</evidence>
<evidence type="ECO:0000313" key="11">
    <source>
        <dbReference type="Proteomes" id="UP000567067"/>
    </source>
</evidence>
<dbReference type="InterPro" id="IPR010960">
    <property type="entry name" value="Flavocytochrome_c"/>
</dbReference>
<dbReference type="Gene3D" id="3.90.700.10">
    <property type="entry name" value="Succinate dehydrogenase/fumarate reductase flavoprotein, catalytic domain"/>
    <property type="match status" value="1"/>
</dbReference>
<feature type="domain" description="FMN-binding" evidence="9">
    <location>
        <begin position="517"/>
        <end position="591"/>
    </location>
</feature>
<dbReference type="GO" id="GO:0010181">
    <property type="term" value="F:FMN binding"/>
    <property type="evidence" value="ECO:0007669"/>
    <property type="project" value="InterPro"/>
</dbReference>
<dbReference type="NCBIfam" id="NF005064">
    <property type="entry name" value="PRK06481.1"/>
    <property type="match status" value="1"/>
</dbReference>
<dbReference type="FunFam" id="3.90.700.10:FF:000007">
    <property type="entry name" value="NADH-dependent fumarate reductase"/>
    <property type="match status" value="1"/>
</dbReference>
<keyword evidence="11" id="KW-1185">Reference proteome</keyword>
<dbReference type="SMART" id="SM00900">
    <property type="entry name" value="FMN_bind"/>
    <property type="match status" value="1"/>
</dbReference>
<comment type="similarity">
    <text evidence="1 8">Belongs to the FAD-dependent oxidoreductase 2 family. FRD/SDH subfamily.</text>
</comment>
<dbReference type="AlphaFoldDB" id="A0A7W3SQC6"/>
<dbReference type="Pfam" id="PF00890">
    <property type="entry name" value="FAD_binding_2"/>
    <property type="match status" value="1"/>
</dbReference>
<evidence type="ECO:0000256" key="6">
    <source>
        <dbReference type="ARBA" id="ARBA00023002"/>
    </source>
</evidence>
<dbReference type="Proteomes" id="UP000567067">
    <property type="component" value="Unassembled WGS sequence"/>
</dbReference>
<comment type="cofactor">
    <cofactor evidence="8">
        <name>FMN</name>
        <dbReference type="ChEBI" id="CHEBI:58210"/>
    </cofactor>
    <text evidence="8">Binds 1 or 2 FMN covalently per subunit.</text>
</comment>
<evidence type="ECO:0000256" key="4">
    <source>
        <dbReference type="ARBA" id="ARBA00022630"/>
    </source>
</evidence>
<dbReference type="GO" id="GO:0033765">
    <property type="term" value="F:steroid dehydrogenase activity, acting on the CH-CH group of donors"/>
    <property type="evidence" value="ECO:0007669"/>
    <property type="project" value="UniProtKB-ARBA"/>
</dbReference>
<feature type="chain" id="PRO_5031592325" description="Urocanate reductase" evidence="8">
    <location>
        <begin position="22"/>
        <end position="592"/>
    </location>
</feature>
<evidence type="ECO:0000256" key="7">
    <source>
        <dbReference type="ARBA" id="ARBA00049922"/>
    </source>
</evidence>
<gene>
    <name evidence="10" type="ORF">FHR92_000736</name>
</gene>
<dbReference type="EMBL" id="JACJIP010000003">
    <property type="protein sequence ID" value="MBA9084282.1"/>
    <property type="molecule type" value="Genomic_DNA"/>
</dbReference>
<evidence type="ECO:0000256" key="2">
    <source>
        <dbReference type="ARBA" id="ARBA00013137"/>
    </source>
</evidence>
<dbReference type="PROSITE" id="PS51257">
    <property type="entry name" value="PROKAR_LIPOPROTEIN"/>
    <property type="match status" value="1"/>
</dbReference>
<dbReference type="GO" id="GO:0016020">
    <property type="term" value="C:membrane"/>
    <property type="evidence" value="ECO:0007669"/>
    <property type="project" value="InterPro"/>
</dbReference>
<comment type="caution">
    <text evidence="10">The sequence shown here is derived from an EMBL/GenBank/DDBJ whole genome shotgun (WGS) entry which is preliminary data.</text>
</comment>
<proteinExistence type="inferred from homology"/>
<dbReference type="Pfam" id="PF04205">
    <property type="entry name" value="FMN_bind"/>
    <property type="match status" value="1"/>
</dbReference>